<feature type="transmembrane region" description="Helical" evidence="1">
    <location>
        <begin position="6"/>
        <end position="24"/>
    </location>
</feature>
<name>A0A2M6P119_9BACT</name>
<dbReference type="Proteomes" id="UP000228528">
    <property type="component" value="Unassembled WGS sequence"/>
</dbReference>
<evidence type="ECO:0000256" key="1">
    <source>
        <dbReference type="SAM" id="Phobius"/>
    </source>
</evidence>
<feature type="domain" description="DUF218" evidence="2">
    <location>
        <begin position="48"/>
        <end position="187"/>
    </location>
</feature>
<dbReference type="PANTHER" id="PTHR30336">
    <property type="entry name" value="INNER MEMBRANE PROTEIN, PROBABLE PERMEASE"/>
    <property type="match status" value="1"/>
</dbReference>
<reference evidence="4" key="1">
    <citation type="submission" date="2017-09" db="EMBL/GenBank/DDBJ databases">
        <title>Depth-based differentiation of microbial function through sediment-hosted aquifers and enrichment of novel symbionts in the deep terrestrial subsurface.</title>
        <authorList>
            <person name="Probst A.J."/>
            <person name="Ladd B."/>
            <person name="Jarett J.K."/>
            <person name="Geller-Mcgrath D.E."/>
            <person name="Sieber C.M.K."/>
            <person name="Emerson J.B."/>
            <person name="Anantharaman K."/>
            <person name="Thomas B.C."/>
            <person name="Malmstrom R."/>
            <person name="Stieglmeier M."/>
            <person name="Klingl A."/>
            <person name="Woyke T."/>
            <person name="Ryan C.M."/>
            <person name="Banfield J.F."/>
        </authorList>
    </citation>
    <scope>NUCLEOTIDE SEQUENCE [LARGE SCALE GENOMIC DNA]</scope>
</reference>
<dbReference type="GO" id="GO:0005886">
    <property type="term" value="C:plasma membrane"/>
    <property type="evidence" value="ECO:0007669"/>
    <property type="project" value="TreeGrafter"/>
</dbReference>
<dbReference type="AlphaFoldDB" id="A0A2M6P119"/>
<dbReference type="InterPro" id="IPR003848">
    <property type="entry name" value="DUF218"/>
</dbReference>
<dbReference type="EMBL" id="PFBW01000116">
    <property type="protein sequence ID" value="PIR77401.1"/>
    <property type="molecule type" value="Genomic_DNA"/>
</dbReference>
<proteinExistence type="predicted"/>
<sequence length="212" mass="24172">MTQNKYKWYIGCFFCLLFGIGLLFRSQTYINSFPNFSDNLNELHPQPVALVFGGGVKKDGTLSNALEDRVIKSIELYKAGKVSKLLMTGDNGSRHYDEVTPMKAYAIDAGVPAEDIVLDYAGFRTYDSCYRARDIFGLTDVIAVSQAFHLPRILYICNTLGIYTTGYIADRRKYVAKNTWAIREFLAKFKAWYQVELTKPFPKYLGKKESVF</sequence>
<dbReference type="PANTHER" id="PTHR30336:SF6">
    <property type="entry name" value="INTEGRAL MEMBRANE PROTEIN"/>
    <property type="match status" value="1"/>
</dbReference>
<accession>A0A2M6P119</accession>
<keyword evidence="1" id="KW-0812">Transmembrane</keyword>
<keyword evidence="1" id="KW-1133">Transmembrane helix</keyword>
<dbReference type="InterPro" id="IPR051599">
    <property type="entry name" value="Cell_Envelope_Assoc"/>
</dbReference>
<gene>
    <name evidence="3" type="ORF">COU30_02665</name>
</gene>
<dbReference type="Pfam" id="PF02698">
    <property type="entry name" value="DUF218"/>
    <property type="match status" value="1"/>
</dbReference>
<evidence type="ECO:0000313" key="3">
    <source>
        <dbReference type="EMBL" id="PIR77401.1"/>
    </source>
</evidence>
<protein>
    <recommendedName>
        <fullName evidence="2">DUF218 domain-containing protein</fullName>
    </recommendedName>
</protein>
<evidence type="ECO:0000259" key="2">
    <source>
        <dbReference type="Pfam" id="PF02698"/>
    </source>
</evidence>
<organism evidence="3 4">
    <name type="scientific">Candidatus Magasanikbacteria bacterium CG10_big_fil_rev_8_21_14_0_10_38_6</name>
    <dbReference type="NCBI Taxonomy" id="1974647"/>
    <lineage>
        <taxon>Bacteria</taxon>
        <taxon>Candidatus Magasanikiibacteriota</taxon>
    </lineage>
</organism>
<dbReference type="CDD" id="cd06259">
    <property type="entry name" value="YdcF-like"/>
    <property type="match status" value="1"/>
</dbReference>
<keyword evidence="1" id="KW-0472">Membrane</keyword>
<comment type="caution">
    <text evidence="3">The sequence shown here is derived from an EMBL/GenBank/DDBJ whole genome shotgun (WGS) entry which is preliminary data.</text>
</comment>
<evidence type="ECO:0000313" key="4">
    <source>
        <dbReference type="Proteomes" id="UP000228528"/>
    </source>
</evidence>